<dbReference type="InterPro" id="IPR009993">
    <property type="entry name" value="WecF"/>
</dbReference>
<dbReference type="GO" id="GO:0009246">
    <property type="term" value="P:enterobacterial common antigen biosynthetic process"/>
    <property type="evidence" value="ECO:0007669"/>
    <property type="project" value="InterPro"/>
</dbReference>
<accession>M7D5H1</accession>
<keyword evidence="3 6" id="KW-0328">Glycosyltransferase</keyword>
<protein>
    <submittedName>
        <fullName evidence="6">4-alpha-L-fucosyltransferase</fullName>
    </submittedName>
</protein>
<keyword evidence="1" id="KW-1003">Cell membrane</keyword>
<dbReference type="eggNOG" id="COG0554">
    <property type="taxonomic scope" value="Bacteria"/>
</dbReference>
<evidence type="ECO:0000313" key="7">
    <source>
        <dbReference type="Proteomes" id="UP000011960"/>
    </source>
</evidence>
<name>M7D5H1_9GAMM</name>
<proteinExistence type="predicted"/>
<dbReference type="Proteomes" id="UP000011960">
    <property type="component" value="Unassembled WGS sequence"/>
</dbReference>
<dbReference type="STRING" id="1288826.MSNKSG1_08778"/>
<dbReference type="AlphaFoldDB" id="M7D5H1"/>
<dbReference type="PATRIC" id="fig|1288826.3.peg.1719"/>
<evidence type="ECO:0000256" key="1">
    <source>
        <dbReference type="ARBA" id="ARBA00022475"/>
    </source>
</evidence>
<keyword evidence="2" id="KW-0997">Cell inner membrane</keyword>
<dbReference type="EMBL" id="APAT01000015">
    <property type="protein sequence ID" value="EMP55953.1"/>
    <property type="molecule type" value="Genomic_DNA"/>
</dbReference>
<evidence type="ECO:0000256" key="3">
    <source>
        <dbReference type="ARBA" id="ARBA00022676"/>
    </source>
</evidence>
<evidence type="ECO:0000313" key="6">
    <source>
        <dbReference type="EMBL" id="EMP55953.1"/>
    </source>
</evidence>
<gene>
    <name evidence="6" type="ORF">MSNKSG1_08778</name>
</gene>
<evidence type="ECO:0000256" key="5">
    <source>
        <dbReference type="ARBA" id="ARBA00023136"/>
    </source>
</evidence>
<evidence type="ECO:0000256" key="2">
    <source>
        <dbReference type="ARBA" id="ARBA00022519"/>
    </source>
</evidence>
<comment type="caution">
    <text evidence="6">The sequence shown here is derived from an EMBL/GenBank/DDBJ whole genome shotgun (WGS) entry which is preliminary data.</text>
</comment>
<organism evidence="6 7">
    <name type="scientific">Marinobacter santoriniensis NKSG1</name>
    <dbReference type="NCBI Taxonomy" id="1288826"/>
    <lineage>
        <taxon>Bacteria</taxon>
        <taxon>Pseudomonadati</taxon>
        <taxon>Pseudomonadota</taxon>
        <taxon>Gammaproteobacteria</taxon>
        <taxon>Pseudomonadales</taxon>
        <taxon>Marinobacteraceae</taxon>
        <taxon>Marinobacter</taxon>
    </lineage>
</organism>
<keyword evidence="5" id="KW-0472">Membrane</keyword>
<keyword evidence="7" id="KW-1185">Reference proteome</keyword>
<dbReference type="Pfam" id="PF07429">
    <property type="entry name" value="Glyco_transf_56"/>
    <property type="match status" value="1"/>
</dbReference>
<dbReference type="GO" id="GO:0008417">
    <property type="term" value="F:fucosyltransferase activity"/>
    <property type="evidence" value="ECO:0007669"/>
    <property type="project" value="InterPro"/>
</dbReference>
<sequence>MLFFLARSYQLIFHVANVDKFIPPYIDFICRNFDQSEHKFWLSGSARKNYSIVPNRNIYVANRKGLGSLKAYWRLLVGMHKADKIILHALFMSRVIFFLFCCPWLLPKCYWLIWGSDLYQYNKRERGLSSRRKEFYRRFVINRIGHLVTYINGDIELARKWYGAKGQYHECLMYLSNIVDPEMISGSGSRNNGGTLKILVGNSSDPSNNHEEVFEKLLPYKNDDIAIYVPLSYGNKVNANKIADLGKRWFGDKFIPMVEFMPYQDYLDFLRDIDIAVFNHKRQQAMGNTISLLGLGKTVFIRSDVSQWQFLTGMGLKVGKFENLNLERMSEADLSRNAHIVRSNFSESILVRQWSAIFGD</sequence>
<reference evidence="6 7" key="1">
    <citation type="journal article" date="2013" name="Genome Announc.">
        <title>Genome Sequence of Hydrothermal Arsenic-Respiring Bacterium Marinobacter santoriniensis NKSG1T.</title>
        <authorList>
            <person name="Handley K.M."/>
            <person name="Upton M."/>
            <person name="Beatson S.A."/>
            <person name="Hery M."/>
            <person name="Lloyd J.R."/>
        </authorList>
    </citation>
    <scope>NUCLEOTIDE SEQUENCE [LARGE SCALE GENOMIC DNA]</scope>
    <source>
        <strain evidence="6 7">NKSG1</strain>
    </source>
</reference>
<evidence type="ECO:0000256" key="4">
    <source>
        <dbReference type="ARBA" id="ARBA00022679"/>
    </source>
</evidence>
<keyword evidence="4 6" id="KW-0808">Transferase</keyword>